<dbReference type="InterPro" id="IPR006612">
    <property type="entry name" value="THAP_Znf"/>
</dbReference>
<gene>
    <name evidence="8" type="primary">LOC106457625</name>
</gene>
<dbReference type="Proteomes" id="UP000694941">
    <property type="component" value="Unplaced"/>
</dbReference>
<evidence type="ECO:0000256" key="4">
    <source>
        <dbReference type="ARBA" id="ARBA00023125"/>
    </source>
</evidence>
<feature type="domain" description="THAP-type" evidence="6">
    <location>
        <begin position="17"/>
        <end position="101"/>
    </location>
</feature>
<dbReference type="RefSeq" id="XP_022239326.1">
    <property type="nucleotide sequence ID" value="XM_022383618.1"/>
</dbReference>
<keyword evidence="7" id="KW-1185">Reference proteome</keyword>
<dbReference type="InterPro" id="IPR008906">
    <property type="entry name" value="HATC_C_dom"/>
</dbReference>
<evidence type="ECO:0000256" key="5">
    <source>
        <dbReference type="PROSITE-ProRule" id="PRU00309"/>
    </source>
</evidence>
<accession>A0ABM1S6S1</accession>
<keyword evidence="1" id="KW-0479">Metal-binding</keyword>
<dbReference type="InterPro" id="IPR025398">
    <property type="entry name" value="DUF4371"/>
</dbReference>
<dbReference type="Pfam" id="PF14291">
    <property type="entry name" value="DUF4371"/>
    <property type="match status" value="1"/>
</dbReference>
<dbReference type="PROSITE" id="PS50950">
    <property type="entry name" value="ZF_THAP"/>
    <property type="match status" value="1"/>
</dbReference>
<dbReference type="SUPFAM" id="SSF53098">
    <property type="entry name" value="Ribonuclease H-like"/>
    <property type="match status" value="1"/>
</dbReference>
<dbReference type="InterPro" id="IPR012337">
    <property type="entry name" value="RNaseH-like_sf"/>
</dbReference>
<dbReference type="Pfam" id="PF05699">
    <property type="entry name" value="Dimer_Tnp_hAT"/>
    <property type="match status" value="1"/>
</dbReference>
<dbReference type="SUPFAM" id="SSF57716">
    <property type="entry name" value="Glucocorticoid receptor-like (DNA-binding domain)"/>
    <property type="match status" value="1"/>
</dbReference>
<dbReference type="GeneID" id="106457625"/>
<sequence length="976" mass="112260">MAEIESRPSKSRPERTKGTQCYAINCYTYRNQESKAEGVTFHKFPDKTKNREMYALWVKNCRREREPTTGSRICSKHFDPSMINRTLQRTQLREDAVPTIFKLSEHLQPRKAVKRKSNTSTEALIPASLPHGEKNDIASTSVVVEEQVTKNTVAIIKKEPWLDDYTTCFFTESFENSEDNKNLEEENTGLNDTFDGLKEKVEILEYVLESDNTCMSKSSQIHVLPSKEDPCSEKEQNEKEKYHIKNEKMENCINMNNQEAAVSFEEGLSDNLPGIYTSAICEQSECIIEELLRLPFTQREFQEKNEIVRHGRPTPALPGLSKVGKNFVRHFQENSYVKTTWLTGCPKKNKLFCWPCILFASEKHVWNSKGFSDLNNLHMGLQKHGRSQKHIRCWLDLKTFGNTHIELQVDEQRYAAIVQHNERVRKNRDVLHRLIDIVIYLGSQELAFHGYSEGESSVNHGNYVELAHLVSKYDDRLASHMESCTVFSRMSIKIQNDLIEAVKNVILAEIKKEISEAKFVAVLLDETSDVSSASQFSTVWRYVTTDGVAEERFTGFMDISANCSAEVLSERIFACVEEMDCAYKLVAQSYNGAVVMAGELNVLQTKVKARFPCAIFVHCYAHTLNVVLSQACISIKECKILFSTLNGLVSFFSSSSKRTKALDDIVHKRFPRAAPTQWNSSAHLVNMANDYFHSLTELFDQIIENPLAWDQNTVISARGFQHSFKDPKFQFLLNVFCDVFSHTDVLFNILQSKILDIGYCISEIKKTTEVVQNKRGEFEKFYSKLKESTEISAKICRHNHSSDPKEEYKILYFKVLDTIVMQMQCRFSSLEKLKFLELLNFSKFGQYRNIFPEEALTSLNEMYGHFFDAIRLHNELTVMYSSQKLFAKKSIAELLVYMHMNDLSDAMTEVCKLCDLLLTLPSTTVSVERTFSAVKRIKKYMRNTTLQSQLSGMAIMSIEKSYFRSLKVRKAFMMLL</sequence>
<dbReference type="SMART" id="SM00692">
    <property type="entry name" value="DM3"/>
    <property type="match status" value="1"/>
</dbReference>
<dbReference type="Gene3D" id="6.20.210.20">
    <property type="entry name" value="THAP domain"/>
    <property type="match status" value="1"/>
</dbReference>
<organism evidence="7 8">
    <name type="scientific">Limulus polyphemus</name>
    <name type="common">Atlantic horseshoe crab</name>
    <dbReference type="NCBI Taxonomy" id="6850"/>
    <lineage>
        <taxon>Eukaryota</taxon>
        <taxon>Metazoa</taxon>
        <taxon>Ecdysozoa</taxon>
        <taxon>Arthropoda</taxon>
        <taxon>Chelicerata</taxon>
        <taxon>Merostomata</taxon>
        <taxon>Xiphosura</taxon>
        <taxon>Limulidae</taxon>
        <taxon>Limulus</taxon>
    </lineage>
</organism>
<reference evidence="8" key="1">
    <citation type="submission" date="2025-08" db="UniProtKB">
        <authorList>
            <consortium name="RefSeq"/>
        </authorList>
    </citation>
    <scope>IDENTIFICATION</scope>
    <source>
        <tissue evidence="8">Muscle</tissue>
    </source>
</reference>
<dbReference type="Pfam" id="PF05485">
    <property type="entry name" value="THAP"/>
    <property type="match status" value="1"/>
</dbReference>
<name>A0ABM1S6S1_LIMPO</name>
<evidence type="ECO:0000256" key="1">
    <source>
        <dbReference type="ARBA" id="ARBA00022723"/>
    </source>
</evidence>
<keyword evidence="4 5" id="KW-0238">DNA-binding</keyword>
<protein>
    <submittedName>
        <fullName evidence="8">Zinc finger MYM-type protein 1-like</fullName>
    </submittedName>
</protein>
<keyword evidence="2 5" id="KW-0863">Zinc-finger</keyword>
<dbReference type="PANTHER" id="PTHR45749:SF28">
    <property type="entry name" value="ZINC FINGER MYM-TYPE PROTEIN 1-LIKE-RELATED"/>
    <property type="match status" value="1"/>
</dbReference>
<evidence type="ECO:0000256" key="3">
    <source>
        <dbReference type="ARBA" id="ARBA00022833"/>
    </source>
</evidence>
<proteinExistence type="predicted"/>
<evidence type="ECO:0000313" key="8">
    <source>
        <dbReference type="RefSeq" id="XP_022239326.1"/>
    </source>
</evidence>
<dbReference type="InterPro" id="IPR038441">
    <property type="entry name" value="THAP_Znf_sf"/>
</dbReference>
<dbReference type="PANTHER" id="PTHR45749">
    <property type="match status" value="1"/>
</dbReference>
<evidence type="ECO:0000313" key="7">
    <source>
        <dbReference type="Proteomes" id="UP000694941"/>
    </source>
</evidence>
<evidence type="ECO:0000256" key="2">
    <source>
        <dbReference type="ARBA" id="ARBA00022771"/>
    </source>
</evidence>
<dbReference type="SMART" id="SM00980">
    <property type="entry name" value="THAP"/>
    <property type="match status" value="1"/>
</dbReference>
<keyword evidence="3" id="KW-0862">Zinc</keyword>
<evidence type="ECO:0000259" key="6">
    <source>
        <dbReference type="PROSITE" id="PS50950"/>
    </source>
</evidence>